<evidence type="ECO:0000256" key="22">
    <source>
        <dbReference type="ARBA" id="ARBA00048561"/>
    </source>
</evidence>
<dbReference type="CDD" id="cd04921">
    <property type="entry name" value="ACT_AKi-HSDH-ThrA-like_1"/>
    <property type="match status" value="1"/>
</dbReference>
<dbReference type="Pfam" id="PF00696">
    <property type="entry name" value="AA_kinase"/>
    <property type="match status" value="1"/>
</dbReference>
<dbReference type="InterPro" id="IPR001048">
    <property type="entry name" value="Asp/Glu/Uridylate_kinase"/>
</dbReference>
<dbReference type="SUPFAM" id="SSF55021">
    <property type="entry name" value="ACT-like"/>
    <property type="match status" value="2"/>
</dbReference>
<dbReference type="GO" id="GO:0004072">
    <property type="term" value="F:aspartate kinase activity"/>
    <property type="evidence" value="ECO:0007669"/>
    <property type="project" value="UniProtKB-EC"/>
</dbReference>
<comment type="pathway">
    <text evidence="4">Amino-acid biosynthesis; L-methionine biosynthesis via de novo pathway; L-homoserine from L-aspartate: step 3/3.</text>
</comment>
<comment type="pathway">
    <text evidence="3">Amino-acid biosynthesis; L-threonine biosynthesis; L-threonine from L-aspartate: step 3/5.</text>
</comment>
<dbReference type="Gene3D" id="3.40.50.720">
    <property type="entry name" value="NAD(P)-binding Rossmann-like Domain"/>
    <property type="match status" value="1"/>
</dbReference>
<evidence type="ECO:0000313" key="25">
    <source>
        <dbReference type="EMBL" id="CAI5725211.1"/>
    </source>
</evidence>
<dbReference type="FunFam" id="3.30.2130.10:FF:000001">
    <property type="entry name" value="Bifunctional aspartokinase/homoserine dehydrogenase"/>
    <property type="match status" value="1"/>
</dbReference>
<dbReference type="NCBIfam" id="TIGR00657">
    <property type="entry name" value="asp_kinases"/>
    <property type="match status" value="1"/>
</dbReference>
<dbReference type="InterPro" id="IPR011147">
    <property type="entry name" value="Bifunc_Aspkin/hSer_DH"/>
</dbReference>
<dbReference type="InterPro" id="IPR054352">
    <property type="entry name" value="ACT_Aspartokinase"/>
</dbReference>
<comment type="pathway">
    <text evidence="5">Amino-acid biosynthesis; L-threonine biosynthesis; L-threonine from L-aspartate: step 1/5.</text>
</comment>
<dbReference type="InterPro" id="IPR036291">
    <property type="entry name" value="NAD(P)-bd_dom_sf"/>
</dbReference>
<dbReference type="GO" id="GO:0004412">
    <property type="term" value="F:homoserine dehydrogenase activity"/>
    <property type="evidence" value="ECO:0007669"/>
    <property type="project" value="UniProtKB-EC"/>
</dbReference>
<evidence type="ECO:0000256" key="15">
    <source>
        <dbReference type="ARBA" id="ARBA00022857"/>
    </source>
</evidence>
<keyword evidence="20" id="KW-0511">Multifunctional enzyme</keyword>
<dbReference type="SUPFAM" id="SSF53633">
    <property type="entry name" value="Carbamate kinase-like"/>
    <property type="match status" value="1"/>
</dbReference>
<evidence type="ECO:0000256" key="8">
    <source>
        <dbReference type="ARBA" id="ARBA00022605"/>
    </source>
</evidence>
<comment type="catalytic activity">
    <reaction evidence="23">
        <text>L-homoserine + NADP(+) = L-aspartate 4-semialdehyde + NADPH + H(+)</text>
        <dbReference type="Rhea" id="RHEA:15761"/>
        <dbReference type="ChEBI" id="CHEBI:15378"/>
        <dbReference type="ChEBI" id="CHEBI:57476"/>
        <dbReference type="ChEBI" id="CHEBI:57783"/>
        <dbReference type="ChEBI" id="CHEBI:58349"/>
        <dbReference type="ChEBI" id="CHEBI:537519"/>
        <dbReference type="EC" id="1.1.1.3"/>
    </reaction>
    <physiologicalReaction direction="right-to-left" evidence="23">
        <dbReference type="Rhea" id="RHEA:15763"/>
    </physiologicalReaction>
</comment>
<dbReference type="InterPro" id="IPR045865">
    <property type="entry name" value="ACT-like_dom_sf"/>
</dbReference>
<dbReference type="Gene3D" id="3.40.1160.10">
    <property type="entry name" value="Acetylglutamate kinase-like"/>
    <property type="match status" value="1"/>
</dbReference>
<dbReference type="GO" id="GO:0009090">
    <property type="term" value="P:homoserine biosynthetic process"/>
    <property type="evidence" value="ECO:0007669"/>
    <property type="project" value="TreeGrafter"/>
</dbReference>
<evidence type="ECO:0000256" key="14">
    <source>
        <dbReference type="ARBA" id="ARBA00022840"/>
    </source>
</evidence>
<keyword evidence="9" id="KW-0808">Transferase</keyword>
<evidence type="ECO:0000256" key="1">
    <source>
        <dbReference type="ARBA" id="ARBA00001920"/>
    </source>
</evidence>
<evidence type="ECO:0000256" key="16">
    <source>
        <dbReference type="ARBA" id="ARBA00023002"/>
    </source>
</evidence>
<comment type="similarity">
    <text evidence="7">In the N-terminal section; belongs to the aspartokinase family.</text>
</comment>
<keyword evidence="8" id="KW-0028">Amino-acid biosynthesis</keyword>
<keyword evidence="18" id="KW-0915">Sodium</keyword>
<keyword evidence="13" id="KW-0418">Kinase</keyword>
<evidence type="ECO:0000256" key="9">
    <source>
        <dbReference type="ARBA" id="ARBA00022679"/>
    </source>
</evidence>
<evidence type="ECO:0000256" key="17">
    <source>
        <dbReference type="ARBA" id="ARBA00023027"/>
    </source>
</evidence>
<proteinExistence type="inferred from homology"/>
<dbReference type="PANTHER" id="PTHR43070">
    <property type="match status" value="1"/>
</dbReference>
<protein>
    <recommendedName>
        <fullName evidence="24">ACT domain-containing protein</fullName>
    </recommendedName>
</protein>
<organism evidence="25 26">
    <name type="scientific">Hyaloperonospora brassicae</name>
    <name type="common">Brassica downy mildew</name>
    <name type="synonym">Peronospora brassicae</name>
    <dbReference type="NCBI Taxonomy" id="162125"/>
    <lineage>
        <taxon>Eukaryota</taxon>
        <taxon>Sar</taxon>
        <taxon>Stramenopiles</taxon>
        <taxon>Oomycota</taxon>
        <taxon>Peronosporomycetes</taxon>
        <taxon>Peronosporales</taxon>
        <taxon>Peronosporaceae</taxon>
        <taxon>Hyaloperonospora</taxon>
    </lineage>
</organism>
<dbReference type="InterPro" id="IPR005106">
    <property type="entry name" value="Asp/hSer_DH_NAD-bd"/>
</dbReference>
<evidence type="ECO:0000256" key="13">
    <source>
        <dbReference type="ARBA" id="ARBA00022777"/>
    </source>
</evidence>
<keyword evidence="19" id="KW-0486">Methionine biosynthesis</keyword>
<dbReference type="GO" id="GO:0050661">
    <property type="term" value="F:NADP binding"/>
    <property type="evidence" value="ECO:0007669"/>
    <property type="project" value="InterPro"/>
</dbReference>
<dbReference type="SUPFAM" id="SSF51735">
    <property type="entry name" value="NAD(P)-binding Rossmann-fold domains"/>
    <property type="match status" value="1"/>
</dbReference>
<evidence type="ECO:0000259" key="24">
    <source>
        <dbReference type="PROSITE" id="PS51671"/>
    </source>
</evidence>
<accession>A0AAV0TQ50</accession>
<dbReference type="GO" id="GO:0009086">
    <property type="term" value="P:methionine biosynthetic process"/>
    <property type="evidence" value="ECO:0007669"/>
    <property type="project" value="UniProtKB-KW"/>
</dbReference>
<gene>
    <name evidence="25" type="ORF">HBR001_LOCUS3543</name>
</gene>
<dbReference type="GO" id="GO:0009088">
    <property type="term" value="P:threonine biosynthetic process"/>
    <property type="evidence" value="ECO:0007669"/>
    <property type="project" value="UniProtKB-KW"/>
</dbReference>
<dbReference type="CDD" id="cd04243">
    <property type="entry name" value="AAK_AK-HSDH-like"/>
    <property type="match status" value="1"/>
</dbReference>
<keyword evidence="10" id="KW-0791">Threonine biosynthesis</keyword>
<dbReference type="Pfam" id="PF03447">
    <property type="entry name" value="NAD_binding_3"/>
    <property type="match status" value="1"/>
</dbReference>
<dbReference type="InterPro" id="IPR001341">
    <property type="entry name" value="Asp_kinase"/>
</dbReference>
<evidence type="ECO:0000256" key="21">
    <source>
        <dbReference type="ARBA" id="ARBA00044938"/>
    </source>
</evidence>
<keyword evidence="17" id="KW-0520">NAD</keyword>
<dbReference type="PROSITE" id="PS51671">
    <property type="entry name" value="ACT"/>
    <property type="match status" value="1"/>
</dbReference>
<evidence type="ECO:0000256" key="7">
    <source>
        <dbReference type="ARBA" id="ARBA00010046"/>
    </source>
</evidence>
<name>A0AAV0TQ50_HYABA</name>
<reference evidence="25" key="1">
    <citation type="submission" date="2022-12" db="EMBL/GenBank/DDBJ databases">
        <authorList>
            <person name="Webb A."/>
        </authorList>
    </citation>
    <scope>NUCLEOTIDE SEQUENCE</scope>
    <source>
        <strain evidence="25">Hp1</strain>
    </source>
</reference>
<evidence type="ECO:0000256" key="18">
    <source>
        <dbReference type="ARBA" id="ARBA00023053"/>
    </source>
</evidence>
<dbReference type="Pfam" id="PF00742">
    <property type="entry name" value="Homoserine_dh"/>
    <property type="match status" value="1"/>
</dbReference>
<keyword evidence="26" id="KW-1185">Reference proteome</keyword>
<evidence type="ECO:0000256" key="3">
    <source>
        <dbReference type="ARBA" id="ARBA00005056"/>
    </source>
</evidence>
<comment type="similarity">
    <text evidence="6">In the C-terminal section; belongs to the homoserine dehydrogenase family.</text>
</comment>
<dbReference type="InterPro" id="IPR001342">
    <property type="entry name" value="HDH_cat"/>
</dbReference>
<evidence type="ECO:0000256" key="2">
    <source>
        <dbReference type="ARBA" id="ARBA00004986"/>
    </source>
</evidence>
<keyword evidence="15" id="KW-0521">NADP</keyword>
<dbReference type="Gene3D" id="3.30.70.260">
    <property type="match status" value="1"/>
</dbReference>
<dbReference type="Gene3D" id="3.30.2130.10">
    <property type="entry name" value="VC0802-like"/>
    <property type="match status" value="1"/>
</dbReference>
<dbReference type="InterPro" id="IPR018042">
    <property type="entry name" value="Aspartate_kinase_CS"/>
</dbReference>
<sequence length="892" mass="95524">MADQFVVHKFGGTSVGNAACFAKVAAIVAHLPDPRVAVVVSAMGGQPKVTDLLISLLALAQQRRADECTAILATIRAKHHEVVQALLPPDVAAAIDAAIARDLHAVAELLRSISIMRAYNDNVVEFISGHGEIWSAMILAAVLSATTRADGRRHSFRFVDAREFLTVESTSSGHGPVVQYDTSMQKLQALVQNDSTSGNGHGPLTHLVITGFICSTADGVMTTLKRDGSDFTASICGRVLRARSVTIWTDVSGVLSADPRRVPEARILPAISYQEAMELAYFGAKVIHPKTMAPAMLDNVPIYIRNTFAPADVGTKIADQCAVARTRSLSTGAPTARTVVSGFSTVDDLALFNVEGSGMVGVHGTSSRLFGALDRVQINVVLIAQASSEHSICFAVPQSAAAVARDVINETFFKEIHVGHIDAAAYVAPVSIIAAVGDQMNQTPGVCARFFGALGRAQINVLAISQGSSERNISAVVRYEDSAAALRAAHAAFFLSDQTLSIGLVGLELEAAAHDTGVALLKLIRQQRAFLTQRFHVDLRVRAIATHRSAQMLLDVDGDLTDDVGTTRRHEWVPFDARAFLDHVCVDHLPHWLIIDVSNSSEYVADLYPQWLARHVHVLTANVNIASVSTAAHKALQQTAMAHELTYDPEATLALGVPICHTLQNFLQTGDDVQRVEYSGSRVLHAVLDAVLACADPLQADLGPIVAHVIAQHKSACSVRDLMDDVMGVQSAKKAVMIAREMGVDMELADVVIERPWTGSHDHVETWSFDDLVAYLVDASGPLRQQIATAAADPTQALRLRQMTYIDASTGTISVRVEALAPTHAFAALQSRQGGFAFYTLRHSLHPVVVTGPLADCYITAGSLFGSTLAVARRCGAHHCGHEALRPLSSKA</sequence>
<keyword evidence="14" id="KW-0067">ATP-binding</keyword>
<evidence type="ECO:0000256" key="23">
    <source>
        <dbReference type="ARBA" id="ARBA00048841"/>
    </source>
</evidence>
<evidence type="ECO:0000256" key="6">
    <source>
        <dbReference type="ARBA" id="ARBA00007952"/>
    </source>
</evidence>
<keyword evidence="16" id="KW-0560">Oxidoreductase</keyword>
<comment type="catalytic activity">
    <reaction evidence="22">
        <text>L-aspartate + ATP = 4-phospho-L-aspartate + ADP</text>
        <dbReference type="Rhea" id="RHEA:23776"/>
        <dbReference type="ChEBI" id="CHEBI:29991"/>
        <dbReference type="ChEBI" id="CHEBI:30616"/>
        <dbReference type="ChEBI" id="CHEBI:57535"/>
        <dbReference type="ChEBI" id="CHEBI:456216"/>
        <dbReference type="EC" id="2.7.2.4"/>
    </reaction>
    <physiologicalReaction direction="left-to-right" evidence="22">
        <dbReference type="Rhea" id="RHEA:23777"/>
    </physiologicalReaction>
</comment>
<evidence type="ECO:0000313" key="26">
    <source>
        <dbReference type="Proteomes" id="UP001162031"/>
    </source>
</evidence>
<dbReference type="GO" id="GO:0046872">
    <property type="term" value="F:metal ion binding"/>
    <property type="evidence" value="ECO:0007669"/>
    <property type="project" value="UniProtKB-KW"/>
</dbReference>
<dbReference type="PANTHER" id="PTHR43070:SF5">
    <property type="entry name" value="HOMOSERINE DEHYDROGENASE"/>
    <property type="match status" value="1"/>
</dbReference>
<comment type="function">
    <text evidence="21">Bifunctional aspartate kinase and homoserine dehydrogenase that catalyzes the first and the third steps toward the synthesis of lysine, methionine and threonine from aspartate.</text>
</comment>
<dbReference type="GO" id="GO:0005524">
    <property type="term" value="F:ATP binding"/>
    <property type="evidence" value="ECO:0007669"/>
    <property type="project" value="UniProtKB-KW"/>
</dbReference>
<dbReference type="InterPro" id="IPR002912">
    <property type="entry name" value="ACT_dom"/>
</dbReference>
<comment type="cofactor">
    <cofactor evidence="1">
        <name>a metal cation</name>
        <dbReference type="ChEBI" id="CHEBI:25213"/>
    </cofactor>
</comment>
<dbReference type="Pfam" id="PF22468">
    <property type="entry name" value="ACT_9"/>
    <property type="match status" value="2"/>
</dbReference>
<feature type="domain" description="ACT" evidence="24">
    <location>
        <begin position="435"/>
        <end position="509"/>
    </location>
</feature>
<evidence type="ECO:0000256" key="5">
    <source>
        <dbReference type="ARBA" id="ARBA00005139"/>
    </source>
</evidence>
<dbReference type="AlphaFoldDB" id="A0AAV0TQ50"/>
<evidence type="ECO:0000256" key="4">
    <source>
        <dbReference type="ARBA" id="ARBA00005062"/>
    </source>
</evidence>
<keyword evidence="12" id="KW-0547">Nucleotide-binding</keyword>
<evidence type="ECO:0000256" key="20">
    <source>
        <dbReference type="ARBA" id="ARBA00023268"/>
    </source>
</evidence>
<dbReference type="Proteomes" id="UP001162031">
    <property type="component" value="Unassembled WGS sequence"/>
</dbReference>
<dbReference type="InterPro" id="IPR036393">
    <property type="entry name" value="AceGlu_kinase-like_sf"/>
</dbReference>
<evidence type="ECO:0000256" key="11">
    <source>
        <dbReference type="ARBA" id="ARBA00022723"/>
    </source>
</evidence>
<evidence type="ECO:0000256" key="19">
    <source>
        <dbReference type="ARBA" id="ARBA00023167"/>
    </source>
</evidence>
<dbReference type="EMBL" id="CANTFL010000591">
    <property type="protein sequence ID" value="CAI5725211.1"/>
    <property type="molecule type" value="Genomic_DNA"/>
</dbReference>
<dbReference type="Gene3D" id="3.30.360.10">
    <property type="entry name" value="Dihydrodipicolinate Reductase, domain 2"/>
    <property type="match status" value="1"/>
</dbReference>
<evidence type="ECO:0000256" key="12">
    <source>
        <dbReference type="ARBA" id="ARBA00022741"/>
    </source>
</evidence>
<keyword evidence="11" id="KW-0479">Metal-binding</keyword>
<comment type="caution">
    <text evidence="25">The sequence shown here is derived from an EMBL/GenBank/DDBJ whole genome shotgun (WGS) entry which is preliminary data.</text>
</comment>
<comment type="pathway">
    <text evidence="2">Amino-acid biosynthesis; L-methionine biosynthesis via de novo pathway; L-homoserine from L-aspartate: step 1/3.</text>
</comment>
<dbReference type="PROSITE" id="PS00324">
    <property type="entry name" value="ASPARTOKINASE"/>
    <property type="match status" value="1"/>
</dbReference>
<evidence type="ECO:0000256" key="10">
    <source>
        <dbReference type="ARBA" id="ARBA00022697"/>
    </source>
</evidence>